<evidence type="ECO:0000256" key="1">
    <source>
        <dbReference type="ARBA" id="ARBA00022553"/>
    </source>
</evidence>
<gene>
    <name evidence="8" type="ORF">S01H1_34517</name>
</gene>
<keyword evidence="4" id="KW-0418">Kinase</keyword>
<proteinExistence type="predicted"/>
<evidence type="ECO:0000256" key="6">
    <source>
        <dbReference type="ARBA" id="ARBA00023012"/>
    </source>
</evidence>
<feature type="domain" description="Signal transduction histidine kinase dimerisation/phosphoacceptor" evidence="7">
    <location>
        <begin position="173"/>
        <end position="238"/>
    </location>
</feature>
<dbReference type="InterPro" id="IPR003661">
    <property type="entry name" value="HisK_dim/P_dom"/>
</dbReference>
<evidence type="ECO:0000313" key="8">
    <source>
        <dbReference type="EMBL" id="GAG04263.1"/>
    </source>
</evidence>
<dbReference type="InterPro" id="IPR036097">
    <property type="entry name" value="HisK_dim/P_sf"/>
</dbReference>
<evidence type="ECO:0000256" key="3">
    <source>
        <dbReference type="ARBA" id="ARBA00022741"/>
    </source>
</evidence>
<dbReference type="Pfam" id="PF00512">
    <property type="entry name" value="HisKA"/>
    <property type="match status" value="1"/>
</dbReference>
<evidence type="ECO:0000256" key="4">
    <source>
        <dbReference type="ARBA" id="ARBA00022777"/>
    </source>
</evidence>
<dbReference type="SMART" id="SM00388">
    <property type="entry name" value="HisKA"/>
    <property type="match status" value="1"/>
</dbReference>
<dbReference type="Gene3D" id="1.10.287.130">
    <property type="match status" value="1"/>
</dbReference>
<keyword evidence="6" id="KW-0902">Two-component regulatory system</keyword>
<accession>X0UVD5</accession>
<keyword evidence="2" id="KW-0808">Transferase</keyword>
<comment type="caution">
    <text evidence="8">The sequence shown here is derived from an EMBL/GenBank/DDBJ whole genome shotgun (WGS) entry which is preliminary data.</text>
</comment>
<dbReference type="CDD" id="cd00082">
    <property type="entry name" value="HisKA"/>
    <property type="match status" value="1"/>
</dbReference>
<feature type="non-terminal residue" evidence="8">
    <location>
        <position position="272"/>
    </location>
</feature>
<dbReference type="AlphaFoldDB" id="X0UVD5"/>
<keyword evidence="5" id="KW-0067">ATP-binding</keyword>
<dbReference type="EMBL" id="BARS01021494">
    <property type="protein sequence ID" value="GAG04263.1"/>
    <property type="molecule type" value="Genomic_DNA"/>
</dbReference>
<keyword evidence="3" id="KW-0547">Nucleotide-binding</keyword>
<keyword evidence="1" id="KW-0597">Phosphoprotein</keyword>
<dbReference type="SUPFAM" id="SSF47384">
    <property type="entry name" value="Homodimeric domain of signal transducing histidine kinase"/>
    <property type="match status" value="1"/>
</dbReference>
<dbReference type="PANTHER" id="PTHR43065">
    <property type="entry name" value="SENSOR HISTIDINE KINASE"/>
    <property type="match status" value="1"/>
</dbReference>
<protein>
    <recommendedName>
        <fullName evidence="7">Signal transduction histidine kinase dimerisation/phosphoacceptor domain-containing protein</fullName>
    </recommendedName>
</protein>
<name>X0UVD5_9ZZZZ</name>
<evidence type="ECO:0000259" key="7">
    <source>
        <dbReference type="SMART" id="SM00388"/>
    </source>
</evidence>
<organism evidence="8">
    <name type="scientific">marine sediment metagenome</name>
    <dbReference type="NCBI Taxonomy" id="412755"/>
    <lineage>
        <taxon>unclassified sequences</taxon>
        <taxon>metagenomes</taxon>
        <taxon>ecological metagenomes</taxon>
    </lineage>
</organism>
<dbReference type="GO" id="GO:0000155">
    <property type="term" value="F:phosphorelay sensor kinase activity"/>
    <property type="evidence" value="ECO:0007669"/>
    <property type="project" value="InterPro"/>
</dbReference>
<evidence type="ECO:0000256" key="2">
    <source>
        <dbReference type="ARBA" id="ARBA00022679"/>
    </source>
</evidence>
<sequence>AIEVAENFAVRWQKFYQTGMVCVYLVPAAGSQSLEAVVVENLSQTKMVYLNAPAKTPAIPETIANSFAILNAHDYIDWLFEQLDVHFDLNQTKLLPLLSGRQAIGAIIFELRYPSDSELLREGFKAATSIAGAILDLASASEKQQRFAEQFARLIAKPKGVEQKPASDSSLNALAEMAAGAAHELNNPLSVISGRAQLLAEVETDEEKKQILKQIQQNTSEISAIIDELMGFAEPQQPRPAQTSIKKMLDETIQLTSAKINVENINVQIEVA</sequence>
<dbReference type="PANTHER" id="PTHR43065:SF10">
    <property type="entry name" value="PEROXIDE STRESS-ACTIVATED HISTIDINE KINASE MAK3"/>
    <property type="match status" value="1"/>
</dbReference>
<reference evidence="8" key="1">
    <citation type="journal article" date="2014" name="Front. Microbiol.">
        <title>High frequency of phylogenetically diverse reductive dehalogenase-homologous genes in deep subseafloor sedimentary metagenomes.</title>
        <authorList>
            <person name="Kawai M."/>
            <person name="Futagami T."/>
            <person name="Toyoda A."/>
            <person name="Takaki Y."/>
            <person name="Nishi S."/>
            <person name="Hori S."/>
            <person name="Arai W."/>
            <person name="Tsubouchi T."/>
            <person name="Morono Y."/>
            <person name="Uchiyama I."/>
            <person name="Ito T."/>
            <person name="Fujiyama A."/>
            <person name="Inagaki F."/>
            <person name="Takami H."/>
        </authorList>
    </citation>
    <scope>NUCLEOTIDE SEQUENCE</scope>
    <source>
        <strain evidence="8">Expedition CK06-06</strain>
    </source>
</reference>
<dbReference type="GO" id="GO:0005524">
    <property type="term" value="F:ATP binding"/>
    <property type="evidence" value="ECO:0007669"/>
    <property type="project" value="UniProtKB-KW"/>
</dbReference>
<feature type="non-terminal residue" evidence="8">
    <location>
        <position position="1"/>
    </location>
</feature>
<evidence type="ECO:0000256" key="5">
    <source>
        <dbReference type="ARBA" id="ARBA00022840"/>
    </source>
</evidence>